<dbReference type="PANTHER" id="PTHR46124:SF2">
    <property type="entry name" value="D-AMINOACYL-TRNA DEACYLASE"/>
    <property type="match status" value="1"/>
</dbReference>
<dbReference type="InterPro" id="IPR001130">
    <property type="entry name" value="TatD-like"/>
</dbReference>
<keyword evidence="3 5" id="KW-0378">Hydrolase</keyword>
<comment type="similarity">
    <text evidence="1">Belongs to the metallo-dependent hydrolases superfamily. TatD-type hydrolase family.</text>
</comment>
<organism evidence="5 8">
    <name type="scientific">Pseudidiomarina aestuarii</name>
    <dbReference type="NCBI Taxonomy" id="624146"/>
    <lineage>
        <taxon>Bacteria</taxon>
        <taxon>Pseudomonadati</taxon>
        <taxon>Pseudomonadota</taxon>
        <taxon>Gammaproteobacteria</taxon>
        <taxon>Alteromonadales</taxon>
        <taxon>Idiomarinaceae</taxon>
        <taxon>Pseudidiomarina</taxon>
    </lineage>
</organism>
<reference evidence="7 8" key="1">
    <citation type="submission" date="2018-03" db="EMBL/GenBank/DDBJ databases">
        <title>Cross-interface Injection: A General Nanoliter Liquid Handling Method Applied to Single Cells Genome Amplification Automated Nanoliter Liquid Handling Applied to Single Cell Multiple Displacement Amplification.</title>
        <authorList>
            <person name="Yun J."/>
            <person name="Xu P."/>
            <person name="Xu J."/>
            <person name="Dai X."/>
            <person name="Wang Y."/>
            <person name="Zheng X."/>
            <person name="Cao C."/>
            <person name="Yi Q."/>
            <person name="Zhu Y."/>
            <person name="Wang L."/>
            <person name="Dong Z."/>
            <person name="Huang Y."/>
            <person name="Huang L."/>
            <person name="Du W."/>
        </authorList>
    </citation>
    <scope>NUCLEOTIDE SEQUENCE [LARGE SCALE GENOMIC DNA]</scope>
    <source>
        <strain evidence="6 7">A9-4</strain>
        <strain evidence="5 8">Z-E1-2</strain>
    </source>
</reference>
<dbReference type="InterPro" id="IPR018228">
    <property type="entry name" value="DNase_TatD-rel_CS"/>
</dbReference>
<evidence type="ECO:0000256" key="4">
    <source>
        <dbReference type="PIRSR" id="PIRSR005902-1"/>
    </source>
</evidence>
<evidence type="ECO:0000313" key="5">
    <source>
        <dbReference type="EMBL" id="PTB83212.1"/>
    </source>
</evidence>
<feature type="binding site" evidence="4">
    <location>
        <position position="156"/>
    </location>
    <ligand>
        <name>a divalent metal cation</name>
        <dbReference type="ChEBI" id="CHEBI:60240"/>
        <label>2</label>
    </ligand>
</feature>
<dbReference type="FunFam" id="3.20.20.140:FF:000005">
    <property type="entry name" value="TatD family hydrolase"/>
    <property type="match status" value="1"/>
</dbReference>
<feature type="binding site" evidence="4">
    <location>
        <position position="95"/>
    </location>
    <ligand>
        <name>a divalent metal cation</name>
        <dbReference type="ChEBI" id="CHEBI:60240"/>
        <label>1</label>
    </ligand>
</feature>
<proteinExistence type="inferred from homology"/>
<sequence>MMRWFDSGANLTNGKLVHQLEDYIAAALQAGVEQILVIGTDVRHSREALALCDRYPEQLLATVGVHPHDAATAPHDYIAQLRELAQHPAARAIGECGLDFNRNYSPPDIQLSVFRAQLELAAELHMPVYLHERDAHEPQVELLSEFQQHIPRFLTHCFTGDEKALASYLKLGCYIGITGWVCDERRGRDLQHSVLQIPADKIMIETDAPFLLPRTLRPRPAYNASEYLPHIGEFVAQLRQQEVSEFAAQTWQNSQNFFQK</sequence>
<dbReference type="PANTHER" id="PTHR46124">
    <property type="entry name" value="D-AMINOACYL-TRNA DEACYLASE"/>
    <property type="match status" value="1"/>
</dbReference>
<dbReference type="AlphaFoldDB" id="A0A2T4CNY1"/>
<evidence type="ECO:0000313" key="6">
    <source>
        <dbReference type="EMBL" id="PTB90365.1"/>
    </source>
</evidence>
<dbReference type="PROSITE" id="PS01091">
    <property type="entry name" value="TATD_3"/>
    <property type="match status" value="1"/>
</dbReference>
<dbReference type="PIRSF" id="PIRSF005902">
    <property type="entry name" value="DNase_TatD"/>
    <property type="match status" value="1"/>
</dbReference>
<dbReference type="CDD" id="cd01310">
    <property type="entry name" value="TatD_DNAse"/>
    <property type="match status" value="1"/>
</dbReference>
<dbReference type="Proteomes" id="UP000241514">
    <property type="component" value="Unassembled WGS sequence"/>
</dbReference>
<accession>A0A2T4CNY1</accession>
<protein>
    <submittedName>
        <fullName evidence="5">Hydrolase TatD</fullName>
    </submittedName>
</protein>
<dbReference type="InterPro" id="IPR032466">
    <property type="entry name" value="Metal_Hydrolase"/>
</dbReference>
<keyword evidence="2 4" id="KW-0479">Metal-binding</keyword>
<dbReference type="Proteomes" id="UP000243022">
    <property type="component" value="Unassembled WGS sequence"/>
</dbReference>
<comment type="caution">
    <text evidence="5">The sequence shown here is derived from an EMBL/GenBank/DDBJ whole genome shotgun (WGS) entry which is preliminary data.</text>
</comment>
<evidence type="ECO:0000256" key="2">
    <source>
        <dbReference type="ARBA" id="ARBA00022723"/>
    </source>
</evidence>
<evidence type="ECO:0000313" key="7">
    <source>
        <dbReference type="Proteomes" id="UP000241514"/>
    </source>
</evidence>
<dbReference type="GO" id="GO:0016788">
    <property type="term" value="F:hydrolase activity, acting on ester bonds"/>
    <property type="evidence" value="ECO:0007669"/>
    <property type="project" value="InterPro"/>
</dbReference>
<name>A0A2T4CNY1_9GAMM</name>
<feature type="binding site" evidence="4">
    <location>
        <position position="207"/>
    </location>
    <ligand>
        <name>a divalent metal cation</name>
        <dbReference type="ChEBI" id="CHEBI:60240"/>
        <label>1</label>
    </ligand>
</feature>
<dbReference type="EMBL" id="PYVS01000006">
    <property type="protein sequence ID" value="PTB83212.1"/>
    <property type="molecule type" value="Genomic_DNA"/>
</dbReference>
<evidence type="ECO:0000256" key="3">
    <source>
        <dbReference type="ARBA" id="ARBA00022801"/>
    </source>
</evidence>
<dbReference type="SUPFAM" id="SSF51556">
    <property type="entry name" value="Metallo-dependent hydrolases"/>
    <property type="match status" value="1"/>
</dbReference>
<evidence type="ECO:0000313" key="8">
    <source>
        <dbReference type="Proteomes" id="UP000243022"/>
    </source>
</evidence>
<dbReference type="EMBL" id="PYVG01000001">
    <property type="protein sequence ID" value="PTB90365.1"/>
    <property type="molecule type" value="Genomic_DNA"/>
</dbReference>
<gene>
    <name evidence="6" type="ORF">C9928_00230</name>
    <name evidence="5" type="ORF">C9986_00725</name>
</gene>
<evidence type="ECO:0000256" key="1">
    <source>
        <dbReference type="ARBA" id="ARBA00009275"/>
    </source>
</evidence>
<dbReference type="Pfam" id="PF01026">
    <property type="entry name" value="TatD_DNase"/>
    <property type="match status" value="1"/>
</dbReference>
<dbReference type="PROSITE" id="PS01090">
    <property type="entry name" value="TATD_2"/>
    <property type="match status" value="1"/>
</dbReference>
<dbReference type="GO" id="GO:0046872">
    <property type="term" value="F:metal ion binding"/>
    <property type="evidence" value="ECO:0007669"/>
    <property type="project" value="UniProtKB-KW"/>
</dbReference>
<feature type="binding site" evidence="4">
    <location>
        <position position="131"/>
    </location>
    <ligand>
        <name>a divalent metal cation</name>
        <dbReference type="ChEBI" id="CHEBI:60240"/>
        <label>2</label>
    </ligand>
</feature>
<dbReference type="Gene3D" id="3.20.20.140">
    <property type="entry name" value="Metal-dependent hydrolases"/>
    <property type="match status" value="1"/>
</dbReference>
<dbReference type="GO" id="GO:0005829">
    <property type="term" value="C:cytosol"/>
    <property type="evidence" value="ECO:0007669"/>
    <property type="project" value="TreeGrafter"/>
</dbReference>